<proteinExistence type="predicted"/>
<dbReference type="AlphaFoldDB" id="A0A2A4ML61"/>
<feature type="transmembrane region" description="Helical" evidence="1">
    <location>
        <begin position="90"/>
        <end position="107"/>
    </location>
</feature>
<keyword evidence="1" id="KW-0472">Membrane</keyword>
<keyword evidence="1" id="KW-1133">Transmembrane helix</keyword>
<evidence type="ECO:0000313" key="2">
    <source>
        <dbReference type="EMBL" id="PCH60845.1"/>
    </source>
</evidence>
<sequence>MDLFSILRALFVLALPVAVISWFLFNSLYSKGEIDRDLGLKAVRVNLKKLKQVYKEDKSANKDYIFRRWMSFGGGFYGVAGMWTFAKIEVLELLSFIFLFPGFAKLFENGVIRLIVDLAINQFANFIAALLWFSHWPRDSESTLVWVLIAYLGYLLGMHLARRGHSLDDVKQSLKRAQLAFKQRK</sequence>
<name>A0A2A4ML61_9GAMM</name>
<dbReference type="EMBL" id="NVQR01000080">
    <property type="protein sequence ID" value="PCH60845.1"/>
    <property type="molecule type" value="Genomic_DNA"/>
</dbReference>
<feature type="transmembrane region" description="Helical" evidence="1">
    <location>
        <begin position="6"/>
        <end position="25"/>
    </location>
</feature>
<evidence type="ECO:0000313" key="3">
    <source>
        <dbReference type="Proteomes" id="UP000218172"/>
    </source>
</evidence>
<gene>
    <name evidence="2" type="ORF">COC19_05400</name>
</gene>
<keyword evidence="1" id="KW-0812">Transmembrane</keyword>
<accession>A0A2A4ML61</accession>
<comment type="caution">
    <text evidence="2">The sequence shown here is derived from an EMBL/GenBank/DDBJ whole genome shotgun (WGS) entry which is preliminary data.</text>
</comment>
<evidence type="ECO:0000256" key="1">
    <source>
        <dbReference type="SAM" id="Phobius"/>
    </source>
</evidence>
<reference evidence="3" key="1">
    <citation type="submission" date="2017-08" db="EMBL/GenBank/DDBJ databases">
        <title>A dynamic microbial community with high functional redundancy inhabits the cold, oxic subseafloor aquifer.</title>
        <authorList>
            <person name="Tully B.J."/>
            <person name="Wheat C.G."/>
            <person name="Glazer B.T."/>
            <person name="Huber J.A."/>
        </authorList>
    </citation>
    <scope>NUCLEOTIDE SEQUENCE [LARGE SCALE GENOMIC DNA]</scope>
</reference>
<protein>
    <submittedName>
        <fullName evidence="2">Uncharacterized protein</fullName>
    </submittedName>
</protein>
<feature type="transmembrane region" description="Helical" evidence="1">
    <location>
        <begin position="114"/>
        <end position="132"/>
    </location>
</feature>
<feature type="transmembrane region" description="Helical" evidence="1">
    <location>
        <begin position="144"/>
        <end position="161"/>
    </location>
</feature>
<organism evidence="2 3">
    <name type="scientific">SAR86 cluster bacterium</name>
    <dbReference type="NCBI Taxonomy" id="2030880"/>
    <lineage>
        <taxon>Bacteria</taxon>
        <taxon>Pseudomonadati</taxon>
        <taxon>Pseudomonadota</taxon>
        <taxon>Gammaproteobacteria</taxon>
        <taxon>SAR86 cluster</taxon>
    </lineage>
</organism>
<feature type="transmembrane region" description="Helical" evidence="1">
    <location>
        <begin position="65"/>
        <end position="84"/>
    </location>
</feature>
<dbReference type="Proteomes" id="UP000218172">
    <property type="component" value="Unassembled WGS sequence"/>
</dbReference>